<proteinExistence type="predicted"/>
<dbReference type="SUPFAM" id="SSF46894">
    <property type="entry name" value="C-terminal effector domain of the bipartite response regulators"/>
    <property type="match status" value="1"/>
</dbReference>
<dbReference type="GO" id="GO:0000987">
    <property type="term" value="F:cis-regulatory region sequence-specific DNA binding"/>
    <property type="evidence" value="ECO:0007669"/>
    <property type="project" value="UniProtKB-ARBA"/>
</dbReference>
<evidence type="ECO:0000256" key="1">
    <source>
        <dbReference type="ARBA" id="ARBA00004496"/>
    </source>
</evidence>
<dbReference type="GO" id="GO:0005829">
    <property type="term" value="C:cytosol"/>
    <property type="evidence" value="ECO:0007669"/>
    <property type="project" value="TreeGrafter"/>
</dbReference>
<dbReference type="GO" id="GO:0032993">
    <property type="term" value="C:protein-DNA complex"/>
    <property type="evidence" value="ECO:0007669"/>
    <property type="project" value="TreeGrafter"/>
</dbReference>
<sequence>MTKILIVDDEPQILRALRINLKARGYDIELAADGAGALRVAGATHPDVVVLDLGLPDMDGVEVIRGLRGWSAAPIIVLSGRTGSEDKVHALDAGADDYVTKPFGVEELLARIRAVTRRHAAAPEAQSTVRVGRYTVDVGNHQVRPVSGDGDVRLTPTEWHLLSALVRNPGKLVSQRQLLQEIWGPQYATETNYLRQYMAQLRRKLEDDAAHPRQLLTEPGMGYRFVPHDAPAHGG</sequence>
<keyword evidence="2" id="KW-0963">Cytoplasm</keyword>
<keyword evidence="6 9" id="KW-0238">DNA-binding</keyword>
<dbReference type="RefSeq" id="WP_166379726.1">
    <property type="nucleotide sequence ID" value="NZ_BAAATT010000005.1"/>
</dbReference>
<dbReference type="InterPro" id="IPR011006">
    <property type="entry name" value="CheY-like_superfamily"/>
</dbReference>
<accession>A0A8J3LIV2</accession>
<evidence type="ECO:0000256" key="7">
    <source>
        <dbReference type="ARBA" id="ARBA00023163"/>
    </source>
</evidence>
<dbReference type="GO" id="GO:0045893">
    <property type="term" value="P:positive regulation of DNA-templated transcription"/>
    <property type="evidence" value="ECO:0007669"/>
    <property type="project" value="UniProtKB-ARBA"/>
</dbReference>
<evidence type="ECO:0000256" key="6">
    <source>
        <dbReference type="ARBA" id="ARBA00023125"/>
    </source>
</evidence>
<dbReference type="Pfam" id="PF00072">
    <property type="entry name" value="Response_reg"/>
    <property type="match status" value="1"/>
</dbReference>
<comment type="caution">
    <text evidence="12">The sequence shown here is derived from an EMBL/GenBank/DDBJ whole genome shotgun (WGS) entry which is preliminary data.</text>
</comment>
<dbReference type="SMART" id="SM00862">
    <property type="entry name" value="Trans_reg_C"/>
    <property type="match status" value="1"/>
</dbReference>
<evidence type="ECO:0000256" key="9">
    <source>
        <dbReference type="PROSITE-ProRule" id="PRU01091"/>
    </source>
</evidence>
<dbReference type="AlphaFoldDB" id="A0A8J3LIV2"/>
<dbReference type="InterPro" id="IPR039420">
    <property type="entry name" value="WalR-like"/>
</dbReference>
<evidence type="ECO:0000259" key="10">
    <source>
        <dbReference type="PROSITE" id="PS50110"/>
    </source>
</evidence>
<comment type="subcellular location">
    <subcellularLocation>
        <location evidence="1">Cytoplasm</location>
    </subcellularLocation>
</comment>
<keyword evidence="3 8" id="KW-0597">Phosphoprotein</keyword>
<dbReference type="PANTHER" id="PTHR48111">
    <property type="entry name" value="REGULATOR OF RPOS"/>
    <property type="match status" value="1"/>
</dbReference>
<dbReference type="InterPro" id="IPR001789">
    <property type="entry name" value="Sig_transdc_resp-reg_receiver"/>
</dbReference>
<dbReference type="InterPro" id="IPR036388">
    <property type="entry name" value="WH-like_DNA-bd_sf"/>
</dbReference>
<dbReference type="Gene3D" id="6.10.250.690">
    <property type="match status" value="1"/>
</dbReference>
<keyword evidence="4" id="KW-0902">Two-component regulatory system</keyword>
<feature type="modified residue" description="4-aspartylphosphate" evidence="8">
    <location>
        <position position="52"/>
    </location>
</feature>
<dbReference type="Gene3D" id="1.10.10.10">
    <property type="entry name" value="Winged helix-like DNA-binding domain superfamily/Winged helix DNA-binding domain"/>
    <property type="match status" value="1"/>
</dbReference>
<dbReference type="CDD" id="cd00383">
    <property type="entry name" value="trans_reg_C"/>
    <property type="match status" value="1"/>
</dbReference>
<dbReference type="SMART" id="SM00448">
    <property type="entry name" value="REC"/>
    <property type="match status" value="1"/>
</dbReference>
<keyword evidence="13" id="KW-1185">Reference proteome</keyword>
<protein>
    <submittedName>
        <fullName evidence="12">DNA-binding response regulator</fullName>
    </submittedName>
</protein>
<evidence type="ECO:0000313" key="12">
    <source>
        <dbReference type="EMBL" id="GIG15295.1"/>
    </source>
</evidence>
<feature type="domain" description="OmpR/PhoB-type" evidence="11">
    <location>
        <begin position="126"/>
        <end position="227"/>
    </location>
</feature>
<keyword evidence="7" id="KW-0804">Transcription</keyword>
<dbReference type="PROSITE" id="PS51755">
    <property type="entry name" value="OMPR_PHOB"/>
    <property type="match status" value="1"/>
</dbReference>
<gene>
    <name evidence="12" type="ORF">Cme02nite_36270</name>
</gene>
<dbReference type="Gene3D" id="3.40.50.2300">
    <property type="match status" value="1"/>
</dbReference>
<dbReference type="GO" id="GO:0000156">
    <property type="term" value="F:phosphorelay response regulator activity"/>
    <property type="evidence" value="ECO:0007669"/>
    <property type="project" value="TreeGrafter"/>
</dbReference>
<evidence type="ECO:0000256" key="2">
    <source>
        <dbReference type="ARBA" id="ARBA00022490"/>
    </source>
</evidence>
<evidence type="ECO:0000313" key="13">
    <source>
        <dbReference type="Proteomes" id="UP000660339"/>
    </source>
</evidence>
<dbReference type="InterPro" id="IPR016032">
    <property type="entry name" value="Sig_transdc_resp-reg_C-effctor"/>
</dbReference>
<dbReference type="FunFam" id="3.40.50.2300:FF:000021">
    <property type="entry name" value="Two-component system response regulator KdpE"/>
    <property type="match status" value="1"/>
</dbReference>
<keyword evidence="5" id="KW-0805">Transcription regulation</keyword>
<dbReference type="GO" id="GO:0042802">
    <property type="term" value="F:identical protein binding"/>
    <property type="evidence" value="ECO:0007669"/>
    <property type="project" value="UniProtKB-ARBA"/>
</dbReference>
<evidence type="ECO:0000256" key="5">
    <source>
        <dbReference type="ARBA" id="ARBA00023015"/>
    </source>
</evidence>
<evidence type="ECO:0000256" key="8">
    <source>
        <dbReference type="PROSITE-ProRule" id="PRU00169"/>
    </source>
</evidence>
<feature type="DNA-binding region" description="OmpR/PhoB-type" evidence="9">
    <location>
        <begin position="126"/>
        <end position="227"/>
    </location>
</feature>
<organism evidence="12 13">
    <name type="scientific">Catellatospora methionotrophica</name>
    <dbReference type="NCBI Taxonomy" id="121620"/>
    <lineage>
        <taxon>Bacteria</taxon>
        <taxon>Bacillati</taxon>
        <taxon>Actinomycetota</taxon>
        <taxon>Actinomycetes</taxon>
        <taxon>Micromonosporales</taxon>
        <taxon>Micromonosporaceae</taxon>
        <taxon>Catellatospora</taxon>
    </lineage>
</organism>
<dbReference type="EMBL" id="BONJ01000020">
    <property type="protein sequence ID" value="GIG15295.1"/>
    <property type="molecule type" value="Genomic_DNA"/>
</dbReference>
<dbReference type="PROSITE" id="PS50110">
    <property type="entry name" value="RESPONSE_REGULATORY"/>
    <property type="match status" value="1"/>
</dbReference>
<name>A0A8J3LIV2_9ACTN</name>
<evidence type="ECO:0000259" key="11">
    <source>
        <dbReference type="PROSITE" id="PS51755"/>
    </source>
</evidence>
<dbReference type="Proteomes" id="UP000660339">
    <property type="component" value="Unassembled WGS sequence"/>
</dbReference>
<reference evidence="12" key="1">
    <citation type="submission" date="2021-01" db="EMBL/GenBank/DDBJ databases">
        <title>Whole genome shotgun sequence of Catellatospora methionotrophica NBRC 14553.</title>
        <authorList>
            <person name="Komaki H."/>
            <person name="Tamura T."/>
        </authorList>
    </citation>
    <scope>NUCLEOTIDE SEQUENCE</scope>
    <source>
        <strain evidence="12">NBRC 14553</strain>
    </source>
</reference>
<dbReference type="PANTHER" id="PTHR48111:SF50">
    <property type="entry name" value="KDP OPERON TRANSCRIPTIONAL REGULATORY PROTEIN KDPE"/>
    <property type="match status" value="1"/>
</dbReference>
<evidence type="ECO:0000256" key="4">
    <source>
        <dbReference type="ARBA" id="ARBA00023012"/>
    </source>
</evidence>
<evidence type="ECO:0000256" key="3">
    <source>
        <dbReference type="ARBA" id="ARBA00022553"/>
    </source>
</evidence>
<dbReference type="CDD" id="cd17620">
    <property type="entry name" value="REC_OmpR_KdpE-like"/>
    <property type="match status" value="1"/>
</dbReference>
<feature type="domain" description="Response regulatory" evidence="10">
    <location>
        <begin position="3"/>
        <end position="116"/>
    </location>
</feature>
<dbReference type="InterPro" id="IPR001867">
    <property type="entry name" value="OmpR/PhoB-type_DNA-bd"/>
</dbReference>
<dbReference type="SUPFAM" id="SSF52172">
    <property type="entry name" value="CheY-like"/>
    <property type="match status" value="1"/>
</dbReference>
<dbReference type="Pfam" id="PF00486">
    <property type="entry name" value="Trans_reg_C"/>
    <property type="match status" value="1"/>
</dbReference>